<dbReference type="PANTHER" id="PTHR23241:SF102">
    <property type="entry name" value="LD23009P"/>
    <property type="match status" value="1"/>
</dbReference>
<evidence type="ECO:0000256" key="3">
    <source>
        <dbReference type="ARBA" id="ARBA00022989"/>
    </source>
</evidence>
<reference evidence="7 8" key="1">
    <citation type="journal article" date="2024" name="Nat. Commun.">
        <title>Phylogenomics reveals the evolutionary origins of lichenization in chlorophyte algae.</title>
        <authorList>
            <person name="Puginier C."/>
            <person name="Libourel C."/>
            <person name="Otte J."/>
            <person name="Skaloud P."/>
            <person name="Haon M."/>
            <person name="Grisel S."/>
            <person name="Petersen M."/>
            <person name="Berrin J.G."/>
            <person name="Delaux P.M."/>
            <person name="Dal Grande F."/>
            <person name="Keller J."/>
        </authorList>
    </citation>
    <scope>NUCLEOTIDE SEQUENCE [LARGE SCALE GENOMIC DNA]</scope>
    <source>
        <strain evidence="7 8">SAG 2145</strain>
    </source>
</reference>
<protein>
    <recommendedName>
        <fullName evidence="6">TMEM205-like domain-containing protein</fullName>
    </recommendedName>
</protein>
<evidence type="ECO:0000259" key="6">
    <source>
        <dbReference type="Pfam" id="PF13664"/>
    </source>
</evidence>
<comment type="subcellular location">
    <subcellularLocation>
        <location evidence="1">Membrane</location>
    </subcellularLocation>
</comment>
<feature type="transmembrane region" description="Helical" evidence="5">
    <location>
        <begin position="159"/>
        <end position="180"/>
    </location>
</feature>
<dbReference type="AlphaFoldDB" id="A0AAW1RMK9"/>
<evidence type="ECO:0000256" key="5">
    <source>
        <dbReference type="SAM" id="Phobius"/>
    </source>
</evidence>
<feature type="transmembrane region" description="Helical" evidence="5">
    <location>
        <begin position="241"/>
        <end position="263"/>
    </location>
</feature>
<name>A0AAW1RMK9_9CHLO</name>
<keyword evidence="3 5" id="KW-1133">Transmembrane helix</keyword>
<evidence type="ECO:0000313" key="8">
    <source>
        <dbReference type="Proteomes" id="UP001438707"/>
    </source>
</evidence>
<accession>A0AAW1RMK9</accession>
<dbReference type="InterPro" id="IPR025423">
    <property type="entry name" value="TMEM205-like"/>
</dbReference>
<keyword evidence="4 5" id="KW-0472">Membrane</keyword>
<evidence type="ECO:0000313" key="7">
    <source>
        <dbReference type="EMBL" id="KAK9834790.1"/>
    </source>
</evidence>
<evidence type="ECO:0000256" key="4">
    <source>
        <dbReference type="ARBA" id="ARBA00023136"/>
    </source>
</evidence>
<gene>
    <name evidence="7" type="ORF">WJX74_010601</name>
</gene>
<keyword evidence="2 5" id="KW-0812">Transmembrane</keyword>
<dbReference type="PANTHER" id="PTHR23241">
    <property type="entry name" value="LATE EMBRYOGENESIS ABUNDANT PLANTS LEA-RELATED"/>
    <property type="match status" value="1"/>
</dbReference>
<keyword evidence="8" id="KW-1185">Reference proteome</keyword>
<sequence length="277" mass="29928">MAGLCTRPSCIASAAGSRKVPVSLTVRPANLSLQRQQSSCQSRPQPKTAVSVRAVATGASSADAQSGDMVQPNQTLGPMLSPSAVNKSWVRLAVVSAVIAGLARFSGNLPAHGVSFVHLMCFATWFGTQFWVTFVAGIVQFKNLTRQQFGKLQSKLFPIYFLVGCACNTIMLGSLAFGPSGLAKRQLIVLGGSLIASLLNWVYVEPKTTDMMFERYELENAKTRSDDDHARIRSLRKEFGMWHGISSTINLVAFVGAVAHGWWLSGYLATIGRVVMV</sequence>
<dbReference type="InterPro" id="IPR053009">
    <property type="entry name" value="Xanthocillin_Biosynth-Assoc"/>
</dbReference>
<evidence type="ECO:0000256" key="1">
    <source>
        <dbReference type="ARBA" id="ARBA00004370"/>
    </source>
</evidence>
<evidence type="ECO:0000256" key="2">
    <source>
        <dbReference type="ARBA" id="ARBA00022692"/>
    </source>
</evidence>
<dbReference type="EMBL" id="JALJOS010000009">
    <property type="protein sequence ID" value="KAK9834790.1"/>
    <property type="molecule type" value="Genomic_DNA"/>
</dbReference>
<comment type="caution">
    <text evidence="7">The sequence shown here is derived from an EMBL/GenBank/DDBJ whole genome shotgun (WGS) entry which is preliminary data.</text>
</comment>
<dbReference type="Pfam" id="PF13664">
    <property type="entry name" value="DUF4149"/>
    <property type="match status" value="1"/>
</dbReference>
<feature type="transmembrane region" description="Helical" evidence="5">
    <location>
        <begin position="113"/>
        <end position="139"/>
    </location>
</feature>
<feature type="transmembrane region" description="Helical" evidence="5">
    <location>
        <begin position="89"/>
        <end position="107"/>
    </location>
</feature>
<feature type="transmembrane region" description="Helical" evidence="5">
    <location>
        <begin position="186"/>
        <end position="204"/>
    </location>
</feature>
<organism evidence="7 8">
    <name type="scientific">Apatococcus lobatus</name>
    <dbReference type="NCBI Taxonomy" id="904363"/>
    <lineage>
        <taxon>Eukaryota</taxon>
        <taxon>Viridiplantae</taxon>
        <taxon>Chlorophyta</taxon>
        <taxon>core chlorophytes</taxon>
        <taxon>Trebouxiophyceae</taxon>
        <taxon>Chlorellales</taxon>
        <taxon>Chlorellaceae</taxon>
        <taxon>Apatococcus</taxon>
    </lineage>
</organism>
<proteinExistence type="predicted"/>
<dbReference type="GO" id="GO:0016020">
    <property type="term" value="C:membrane"/>
    <property type="evidence" value="ECO:0007669"/>
    <property type="project" value="UniProtKB-SubCell"/>
</dbReference>
<feature type="domain" description="TMEM205-like" evidence="6">
    <location>
        <begin position="121"/>
        <end position="217"/>
    </location>
</feature>
<dbReference type="Proteomes" id="UP001438707">
    <property type="component" value="Unassembled WGS sequence"/>
</dbReference>